<gene>
    <name evidence="1" type="ORF">BCR38DRAFT_240771</name>
</gene>
<name>A0A1Y2DT98_9PEZI</name>
<dbReference type="AlphaFoldDB" id="A0A1Y2DT98"/>
<dbReference type="Proteomes" id="UP000193689">
    <property type="component" value="Unassembled WGS sequence"/>
</dbReference>
<proteinExistence type="predicted"/>
<dbReference type="RefSeq" id="XP_040714313.1">
    <property type="nucleotide sequence ID" value="XM_040854385.1"/>
</dbReference>
<evidence type="ECO:0000313" key="2">
    <source>
        <dbReference type="Proteomes" id="UP000193689"/>
    </source>
</evidence>
<sequence length="207" mass="23058">MLVGSRLPRATRAHLPTRARGGSKNSARVSRFYGHLVVHRKSSADQFSAASSVSLPAIFLLCHLSIVRLVQTYIEERFRLIKEPPTSSNVPVTGAPLATPIGYPKLPELPRVTLQSAEARHITSTDLDRRGCRGPRDYHCYSTDLPFGTSPTKTGYLKRQIAHLCHWKRAISSHRIHFGLRFRRILGSSIDRGDCLYAADCMTIAPV</sequence>
<dbReference type="EMBL" id="MCFJ01000009">
    <property type="protein sequence ID" value="ORY62477.1"/>
    <property type="molecule type" value="Genomic_DNA"/>
</dbReference>
<protein>
    <submittedName>
        <fullName evidence="1">Uncharacterized protein</fullName>
    </submittedName>
</protein>
<organism evidence="1 2">
    <name type="scientific">Pseudomassariella vexata</name>
    <dbReference type="NCBI Taxonomy" id="1141098"/>
    <lineage>
        <taxon>Eukaryota</taxon>
        <taxon>Fungi</taxon>
        <taxon>Dikarya</taxon>
        <taxon>Ascomycota</taxon>
        <taxon>Pezizomycotina</taxon>
        <taxon>Sordariomycetes</taxon>
        <taxon>Xylariomycetidae</taxon>
        <taxon>Amphisphaeriales</taxon>
        <taxon>Pseudomassariaceae</taxon>
        <taxon>Pseudomassariella</taxon>
    </lineage>
</organism>
<accession>A0A1Y2DT98</accession>
<comment type="caution">
    <text evidence="1">The sequence shown here is derived from an EMBL/GenBank/DDBJ whole genome shotgun (WGS) entry which is preliminary data.</text>
</comment>
<evidence type="ECO:0000313" key="1">
    <source>
        <dbReference type="EMBL" id="ORY62477.1"/>
    </source>
</evidence>
<keyword evidence="2" id="KW-1185">Reference proteome</keyword>
<dbReference type="InParanoid" id="A0A1Y2DT98"/>
<dbReference type="GeneID" id="63770597"/>
<reference evidence="1 2" key="1">
    <citation type="submission" date="2016-07" db="EMBL/GenBank/DDBJ databases">
        <title>Pervasive Adenine N6-methylation of Active Genes in Fungi.</title>
        <authorList>
            <consortium name="DOE Joint Genome Institute"/>
            <person name="Mondo S.J."/>
            <person name="Dannebaum R.O."/>
            <person name="Kuo R.C."/>
            <person name="Labutti K."/>
            <person name="Haridas S."/>
            <person name="Kuo A."/>
            <person name="Salamov A."/>
            <person name="Ahrendt S.R."/>
            <person name="Lipzen A."/>
            <person name="Sullivan W."/>
            <person name="Andreopoulos W.B."/>
            <person name="Clum A."/>
            <person name="Lindquist E."/>
            <person name="Daum C."/>
            <person name="Ramamoorthy G.K."/>
            <person name="Gryganskyi A."/>
            <person name="Culley D."/>
            <person name="Magnuson J.K."/>
            <person name="James T.Y."/>
            <person name="O'Malley M.A."/>
            <person name="Stajich J.E."/>
            <person name="Spatafora J.W."/>
            <person name="Visel A."/>
            <person name="Grigoriev I.V."/>
        </authorList>
    </citation>
    <scope>NUCLEOTIDE SEQUENCE [LARGE SCALE GENOMIC DNA]</scope>
    <source>
        <strain evidence="1 2">CBS 129021</strain>
    </source>
</reference>